<dbReference type="InterPro" id="IPR013433">
    <property type="entry name" value="PHA_gran_rgn"/>
</dbReference>
<reference evidence="1 2" key="1">
    <citation type="submission" date="2018-08" db="EMBL/GenBank/DDBJ databases">
        <title>Whole Genome Sequence of the Moderate Halophilic Marine Bacterium Marinobacter litoralis Sw-45.</title>
        <authorList>
            <person name="Musa H."/>
        </authorList>
    </citation>
    <scope>NUCLEOTIDE SEQUENCE [LARGE SCALE GENOMIC DNA]</scope>
    <source>
        <strain evidence="1 2">Sw-45</strain>
    </source>
</reference>
<dbReference type="EMBL" id="QMDL01000002">
    <property type="protein sequence ID" value="RMJ04535.1"/>
    <property type="molecule type" value="Genomic_DNA"/>
</dbReference>
<sequence>MSVIDIHRAHDLDKEHARDAAETLAKDLSQKFDVNYLWEGDQLKFKRSGVKGQLNIAESDLHIHLELGLMLRPFKSRIEQEIHAQLDQITNA</sequence>
<dbReference type="Pfam" id="PF09650">
    <property type="entry name" value="PHA_gran_rgn"/>
    <property type="match status" value="1"/>
</dbReference>
<dbReference type="AlphaFoldDB" id="A0A3M2RHY6"/>
<dbReference type="Proteomes" id="UP000265903">
    <property type="component" value="Unassembled WGS sequence"/>
</dbReference>
<keyword evidence="2" id="KW-1185">Reference proteome</keyword>
<dbReference type="OrthoDB" id="287584at2"/>
<evidence type="ECO:0000313" key="2">
    <source>
        <dbReference type="Proteomes" id="UP000265903"/>
    </source>
</evidence>
<organism evidence="1 2">
    <name type="scientific">Marinobacter litoralis</name>
    <dbReference type="NCBI Taxonomy" id="187981"/>
    <lineage>
        <taxon>Bacteria</taxon>
        <taxon>Pseudomonadati</taxon>
        <taxon>Pseudomonadota</taxon>
        <taxon>Gammaproteobacteria</taxon>
        <taxon>Pseudomonadales</taxon>
        <taxon>Marinobacteraceae</taxon>
        <taxon>Marinobacter</taxon>
    </lineage>
</organism>
<dbReference type="RefSeq" id="WP_114334600.1">
    <property type="nucleotide sequence ID" value="NZ_QMDL01000002.1"/>
</dbReference>
<proteinExistence type="predicted"/>
<name>A0A3M2RHY6_9GAMM</name>
<dbReference type="NCBIfam" id="TIGR02610">
    <property type="entry name" value="PHA_gran_rgn"/>
    <property type="match status" value="1"/>
</dbReference>
<evidence type="ECO:0000313" key="1">
    <source>
        <dbReference type="EMBL" id="RMJ04535.1"/>
    </source>
</evidence>
<accession>A0A3M2RHY6</accession>
<protein>
    <submittedName>
        <fullName evidence="1">Putative polyhydroxyalkanoic acid system protein</fullName>
    </submittedName>
</protein>
<comment type="caution">
    <text evidence="1">The sequence shown here is derived from an EMBL/GenBank/DDBJ whole genome shotgun (WGS) entry which is preliminary data.</text>
</comment>
<gene>
    <name evidence="1" type="ORF">DOQ08_01858</name>
</gene>